<dbReference type="NCBIfam" id="TIGR02577">
    <property type="entry name" value="cas_TM1794_Cmr2"/>
    <property type="match status" value="1"/>
</dbReference>
<keyword evidence="2" id="KW-0051">Antiviral defense</keyword>
<dbReference type="Pfam" id="PF12469">
    <property type="entry name" value="Cmr2_N"/>
    <property type="match status" value="1"/>
</dbReference>
<evidence type="ECO:0000313" key="4">
    <source>
        <dbReference type="EMBL" id="UYV19460.1"/>
    </source>
</evidence>
<name>A0ABY6JQM8_9GAMM</name>
<dbReference type="InterPro" id="IPR043128">
    <property type="entry name" value="Rev_trsase/Diguanyl_cyclase"/>
</dbReference>
<feature type="domain" description="GGDEF" evidence="3">
    <location>
        <begin position="372"/>
        <end position="510"/>
    </location>
</feature>
<dbReference type="InterPro" id="IPR038242">
    <property type="entry name" value="Cmr2_N"/>
</dbReference>
<keyword evidence="5" id="KW-1185">Reference proteome</keyword>
<dbReference type="Gene3D" id="3.30.70.270">
    <property type="match status" value="1"/>
</dbReference>
<dbReference type="InterPro" id="IPR013407">
    <property type="entry name" value="CRISPR-assoc_prot_Cmr2"/>
</dbReference>
<evidence type="ECO:0000256" key="2">
    <source>
        <dbReference type="ARBA" id="ARBA00023118"/>
    </source>
</evidence>
<keyword evidence="1" id="KW-0547">Nucleotide-binding</keyword>
<organism evidence="4 5">
    <name type="scientific">Halomonas qaidamensis</name>
    <dbReference type="NCBI Taxonomy" id="2866211"/>
    <lineage>
        <taxon>Bacteria</taxon>
        <taxon>Pseudomonadati</taxon>
        <taxon>Pseudomonadota</taxon>
        <taxon>Gammaproteobacteria</taxon>
        <taxon>Oceanospirillales</taxon>
        <taxon>Halomonadaceae</taxon>
        <taxon>Halomonas</taxon>
    </lineage>
</organism>
<dbReference type="EMBL" id="CP080627">
    <property type="protein sequence ID" value="UYV19460.1"/>
    <property type="molecule type" value="Genomic_DNA"/>
</dbReference>
<dbReference type="InterPro" id="IPR054767">
    <property type="entry name" value="Cas10-Cmr2_palm2"/>
</dbReference>
<evidence type="ECO:0000259" key="3">
    <source>
        <dbReference type="PROSITE" id="PS50887"/>
    </source>
</evidence>
<accession>A0ABY6JQM8</accession>
<dbReference type="Gene3D" id="3.30.70.2220">
    <property type="entry name" value="CRISPR-Cas system, Cmr2 subunit, D1 domain, cysteine cluster"/>
    <property type="match status" value="1"/>
</dbReference>
<dbReference type="InterPro" id="IPR024615">
    <property type="entry name" value="CRISPR-assoc_Cmr2_N"/>
</dbReference>
<dbReference type="PROSITE" id="PS50887">
    <property type="entry name" value="GGDEF"/>
    <property type="match status" value="1"/>
</dbReference>
<evidence type="ECO:0000313" key="5">
    <source>
        <dbReference type="Proteomes" id="UP001163082"/>
    </source>
</evidence>
<dbReference type="Proteomes" id="UP001163082">
    <property type="component" value="Chromosome"/>
</dbReference>
<sequence>MSQRDQYFHLTLGPVQGFVSQARRTRDFWAGSFLLSWLSSVSMAAVRAQGGKVEFPVPDENFLQAIQGQPTQKLPQQGSVPNRFKALGAKVGHDFNPDAVVQTMQQAWLALCLRIWECDLSPHLEDERQLTVTREIWFRQVSQFWEINWCLTDDPKRSDLLDRRKNWRSHMAPEEPGVKCMMMAGWQELSGLERPDQTRLDAFWDALREKLKHGKTDLRPGECLSALAFVKRRFVRHFDDWKTTLDSGLTLAGWKLNPNVPSVPYMAAAPWYTQVLEKAVKDVRVKDALIEFFDSAELLVGSPESQTPLTSVSEAANRLGFGSVYSGLDGVVFHASQLEQGGRRFDQPDNAGVVLNSLAALRKAADMGEASSFYAVVVMDGDSLGSQMSDTDKQSQISHGLKDFTDGVPEIVARHSGFLIYAGGDDVLALASVDQAIEMASEIRGHYNACFAEQNKALSADSQITTSLSAGIQFAHMRMPLTFVLDDAHRLLDDVAKDKTGRDSLAIRVWKPGGLHLEWSQPWGFLLKEGGTVNRLSELHRRFVQREQQSHFTNKFIFKAMALLERLPNAMFSATVGSDGQLSNHLLRTLLTAELRHSGIALDNSKSEVSRKEVDSLIEPLLEMLEQRKRKVKEGQPADIQATGDYCADALRLIRFLTMETQCEAQVVSSKAASDKGELV</sequence>
<protein>
    <submittedName>
        <fullName evidence="4">Type III-B CRISPR-associated protein Cas10/Cmr2</fullName>
    </submittedName>
</protein>
<dbReference type="RefSeq" id="WP_264430053.1">
    <property type="nucleotide sequence ID" value="NZ_CP080627.1"/>
</dbReference>
<reference evidence="4 5" key="1">
    <citation type="journal article" date="2022" name="Antonie Van Leeuwenhoek">
        <title>Whole genome sequencing of the halophilic Halomonas qaidamensis XH36, a novel species strain with high ectoine production.</title>
        <authorList>
            <person name="Zhang T."/>
            <person name="Cui T."/>
            <person name="Cao Y."/>
            <person name="Li Y."/>
            <person name="Li F."/>
            <person name="Zhu D."/>
            <person name="Xing J."/>
        </authorList>
    </citation>
    <scope>NUCLEOTIDE SEQUENCE [LARGE SCALE GENOMIC DNA]</scope>
    <source>
        <strain evidence="4 5">XH36</strain>
    </source>
</reference>
<evidence type="ECO:0000256" key="1">
    <source>
        <dbReference type="ARBA" id="ARBA00022741"/>
    </source>
</evidence>
<dbReference type="InterPro" id="IPR000160">
    <property type="entry name" value="GGDEF_dom"/>
</dbReference>
<gene>
    <name evidence="4" type="primary">cas10</name>
    <name evidence="4" type="ORF">K1Y77_01920</name>
</gene>
<dbReference type="Pfam" id="PF22335">
    <property type="entry name" value="Cas10-Cmr2_palm2"/>
    <property type="match status" value="1"/>
</dbReference>
<proteinExistence type="predicted"/>